<evidence type="ECO:0000313" key="15">
    <source>
        <dbReference type="EMBL" id="GLC48726.1"/>
    </source>
</evidence>
<dbReference type="PANTHER" id="PTHR32523:SF8">
    <property type="entry name" value="DOLICHOL KINASE"/>
    <property type="match status" value="1"/>
</dbReference>
<comment type="subcellular location">
    <subcellularLocation>
        <location evidence="1">Plastid</location>
        <location evidence="1">Chloroplast membrane</location>
        <topology evidence="1">Multi-pass membrane protein</topology>
    </subcellularLocation>
</comment>
<evidence type="ECO:0000256" key="11">
    <source>
        <dbReference type="ARBA" id="ARBA00024015"/>
    </source>
</evidence>
<dbReference type="GO" id="GO:0010276">
    <property type="term" value="F:phytol kinase activity"/>
    <property type="evidence" value="ECO:0007669"/>
    <property type="project" value="UniProtKB-EC"/>
</dbReference>
<evidence type="ECO:0000256" key="1">
    <source>
        <dbReference type="ARBA" id="ARBA00004508"/>
    </source>
</evidence>
<evidence type="ECO:0000256" key="6">
    <source>
        <dbReference type="ARBA" id="ARBA00022692"/>
    </source>
</evidence>
<evidence type="ECO:0000256" key="5">
    <source>
        <dbReference type="ARBA" id="ARBA00022679"/>
    </source>
</evidence>
<feature type="compositionally biased region" description="Low complexity" evidence="14">
    <location>
        <begin position="676"/>
        <end position="687"/>
    </location>
</feature>
<dbReference type="Proteomes" id="UP001165080">
    <property type="component" value="Unassembled WGS sequence"/>
</dbReference>
<keyword evidence="3" id="KW-0150">Chloroplast</keyword>
<evidence type="ECO:0000313" key="16">
    <source>
        <dbReference type="Proteomes" id="UP001165080"/>
    </source>
</evidence>
<feature type="compositionally biased region" description="Polar residues" evidence="14">
    <location>
        <begin position="56"/>
        <end position="67"/>
    </location>
</feature>
<sequence>MWVASVGGWEVVREARAAQRAAAEVVEAAEAAAAGPQRQGGIVDRERPPQCVGATTPEQSDTSTTAVPTSTGGSLLPSPSSSSSGSSTAMAVVVRSSVAAAASPAAVATSATMAATSTVATAESVEIETRETVAAAASAAAAVLTSAESRAATVAAAPPAAEAAAPAVAEVAAPAVAEAAAPFNREAGAAAPAGTEAPAAATETTGPAPAATTMMGAGSGEALAIAAAAAEVMTAPASGGMVVAAAGRPTEAVSFEAGAAATAATAAVATAADGSVCVTPAAPTTTEAMTPERTMPAVAAPTATVTTTAEGSTPCNPASILSYLAALADQATPDGRVPSAALTEAVRMCGAAIGPQNRERLTADTAAAAAAWADPKTRYRLVKLLSYAARQLLVVAPAAGESDLESYDEWQLARVLQEVRGEDLMPWSHVVLAIIHSIDKALLGLGPGTGPLQAAGPEVIRLLVRTDLVQCLARISAAMVPPITSTMIWPVAILKRSMRMKAMLGVEQALDSLVSAFGISDLCPGQPKAHAAARELRGAVLRSRALEHLTRAAMPMMQHADAAAAAAVSADGSGPAGQGPSVAVVGQADERGQARGILRMVVGIVNNLLTAAVQNDRPTAVWANAMLAGDCVQYFLLLHVVSQLCAADGGPDYGLPAGARLPAYEVEDDGEHAPARRGSTASRGARTASGPLRLRADIAARAFGWWTRNTRSTPCSDRALRAVCERAAAAAHASLAADRGEVAAAAAAAAAAAGGSIAVQGRFSPPGDAVAMAAAALHCAAARTPDGADGVFRGLWGPVVQTANAAVHVRPRAALLDAWTPLRLLLALPLPPLGVSPEDMGPQFLPPQPGPDLAAALAAGYLPALERTIRNEARLAGASPQQLAPVLQGICSLLGISTGGLVGLMAYGNPTEVAALLVTLGKVIRVARSAITDDQTTALLVKFLDSTLWVYNLAGRGSGTADRYWWRPYHSGHFGDSGAPSSSTSRGRCGQPGAGANAGGKSEGNGGGDRSLPPLQQLSLLGAFSAYRWLRGLSCTPECGSPQFTVSAYFTVLRWLPPLLHAYLHCSRDLEGPDGGPAALLPAASAAGDGSGGKSGLRAVGFGSSSWERLLLREVDVPRVIEITAEAAYSSLQMADGRAAEWMGFAKDIAVVALHLVVAFPSQGRAVLRAPVRSAGPRKPTLLDWLREALAAGGDSRLSDDLIRHFLELAPAVAAGREPGPEDLARLQRVEGDCGWAARVGALLPPPCVVAEVLQQLPLCANPWCTKLEGDSEAGLVGAGRKGSSGASYCCRACQLAHTRATAGHKGERSVGARGGARR</sequence>
<keyword evidence="8" id="KW-0809">Transit peptide</keyword>
<gene>
    <name evidence="15" type="primary">PLEST006155</name>
    <name evidence="15" type="ORF">PLESTB_000130200</name>
</gene>
<dbReference type="PANTHER" id="PTHR32523">
    <property type="entry name" value="PHYTOL KINASE 1, CHLOROPLASTIC"/>
    <property type="match status" value="1"/>
</dbReference>
<proteinExistence type="inferred from homology"/>
<keyword evidence="4" id="KW-0934">Plastid</keyword>
<comment type="catalytic activity">
    <reaction evidence="13">
        <text>phytol + CTP = phytyl phosphate + CDP + H(+)</text>
        <dbReference type="Rhea" id="RHEA:38055"/>
        <dbReference type="ChEBI" id="CHEBI:15378"/>
        <dbReference type="ChEBI" id="CHEBI:17327"/>
        <dbReference type="ChEBI" id="CHEBI:37563"/>
        <dbReference type="ChEBI" id="CHEBI:58069"/>
        <dbReference type="ChEBI" id="CHEBI:75483"/>
        <dbReference type="EC" id="2.7.1.182"/>
    </reaction>
</comment>
<keyword evidence="10" id="KW-0472">Membrane</keyword>
<dbReference type="GO" id="GO:0016020">
    <property type="term" value="C:membrane"/>
    <property type="evidence" value="ECO:0007669"/>
    <property type="project" value="UniProtKB-SubCell"/>
</dbReference>
<name>A0A9W6BBX9_9CHLO</name>
<evidence type="ECO:0000256" key="7">
    <source>
        <dbReference type="ARBA" id="ARBA00022777"/>
    </source>
</evidence>
<feature type="compositionally biased region" description="Low complexity" evidence="14">
    <location>
        <begin position="68"/>
        <end position="86"/>
    </location>
</feature>
<evidence type="ECO:0000256" key="13">
    <source>
        <dbReference type="ARBA" id="ARBA00048889"/>
    </source>
</evidence>
<evidence type="ECO:0000256" key="10">
    <source>
        <dbReference type="ARBA" id="ARBA00023136"/>
    </source>
</evidence>
<comment type="similarity">
    <text evidence="2">Belongs to the polyprenol kinase family.</text>
</comment>
<feature type="compositionally biased region" description="Gly residues" evidence="14">
    <location>
        <begin position="990"/>
        <end position="1009"/>
    </location>
</feature>
<comment type="caution">
    <text evidence="15">The sequence shown here is derived from an EMBL/GenBank/DDBJ whole genome shotgun (WGS) entry which is preliminary data.</text>
</comment>
<accession>A0A9W6BBX9</accession>
<keyword evidence="9" id="KW-1133">Transmembrane helix</keyword>
<dbReference type="EC" id="2.7.1.182" evidence="12"/>
<feature type="region of interest" description="Disordered" evidence="14">
    <location>
        <begin position="188"/>
        <end position="213"/>
    </location>
</feature>
<feature type="region of interest" description="Disordered" evidence="14">
    <location>
        <begin position="32"/>
        <end position="86"/>
    </location>
</feature>
<evidence type="ECO:0000256" key="2">
    <source>
        <dbReference type="ARBA" id="ARBA00010794"/>
    </source>
</evidence>
<reference evidence="15 16" key="1">
    <citation type="journal article" date="2023" name="Commun. Biol.">
        <title>Reorganization of the ancestral sex-determining regions during the evolution of trioecy in Pleodorina starrii.</title>
        <authorList>
            <person name="Takahashi K."/>
            <person name="Suzuki S."/>
            <person name="Kawai-Toyooka H."/>
            <person name="Yamamoto K."/>
            <person name="Hamaji T."/>
            <person name="Ootsuki R."/>
            <person name="Yamaguchi H."/>
            <person name="Kawachi M."/>
            <person name="Higashiyama T."/>
            <person name="Nozaki H."/>
        </authorList>
    </citation>
    <scope>NUCLEOTIDE SEQUENCE [LARGE SCALE GENOMIC DNA]</scope>
    <source>
        <strain evidence="15 16">NIES-4479</strain>
    </source>
</reference>
<dbReference type="GO" id="GO:0009507">
    <property type="term" value="C:chloroplast"/>
    <property type="evidence" value="ECO:0007669"/>
    <property type="project" value="UniProtKB-SubCell"/>
</dbReference>
<feature type="region of interest" description="Disordered" evidence="14">
    <location>
        <begin position="667"/>
        <end position="687"/>
    </location>
</feature>
<keyword evidence="7" id="KW-0418">Kinase</keyword>
<feature type="region of interest" description="Disordered" evidence="14">
    <location>
        <begin position="977"/>
        <end position="1011"/>
    </location>
</feature>
<organism evidence="15 16">
    <name type="scientific">Pleodorina starrii</name>
    <dbReference type="NCBI Taxonomy" id="330485"/>
    <lineage>
        <taxon>Eukaryota</taxon>
        <taxon>Viridiplantae</taxon>
        <taxon>Chlorophyta</taxon>
        <taxon>core chlorophytes</taxon>
        <taxon>Chlorophyceae</taxon>
        <taxon>CS clade</taxon>
        <taxon>Chlamydomonadales</taxon>
        <taxon>Volvocaceae</taxon>
        <taxon>Pleodorina</taxon>
    </lineage>
</organism>
<evidence type="ECO:0000256" key="8">
    <source>
        <dbReference type="ARBA" id="ARBA00022946"/>
    </source>
</evidence>
<dbReference type="InterPro" id="IPR039606">
    <property type="entry name" value="Phytol/farnesol_kinase"/>
</dbReference>
<comment type="pathway">
    <text evidence="11">Cofactor biosynthesis; tocopherol biosynthesis.</text>
</comment>
<dbReference type="EMBL" id="BRXU01000001">
    <property type="protein sequence ID" value="GLC48726.1"/>
    <property type="molecule type" value="Genomic_DNA"/>
</dbReference>
<evidence type="ECO:0000256" key="3">
    <source>
        <dbReference type="ARBA" id="ARBA00022528"/>
    </source>
</evidence>
<evidence type="ECO:0000256" key="4">
    <source>
        <dbReference type="ARBA" id="ARBA00022640"/>
    </source>
</evidence>
<keyword evidence="5" id="KW-0808">Transferase</keyword>
<evidence type="ECO:0000256" key="9">
    <source>
        <dbReference type="ARBA" id="ARBA00022989"/>
    </source>
</evidence>
<keyword evidence="16" id="KW-1185">Reference proteome</keyword>
<evidence type="ECO:0000256" key="12">
    <source>
        <dbReference type="ARBA" id="ARBA00039024"/>
    </source>
</evidence>
<protein>
    <recommendedName>
        <fullName evidence="12">phytol kinase</fullName>
        <ecNumber evidence="12">2.7.1.182</ecNumber>
    </recommendedName>
</protein>
<keyword evidence="6" id="KW-0812">Transmembrane</keyword>
<evidence type="ECO:0000256" key="14">
    <source>
        <dbReference type="SAM" id="MobiDB-lite"/>
    </source>
</evidence>